<evidence type="ECO:0000256" key="5">
    <source>
        <dbReference type="ARBA" id="ARBA00023125"/>
    </source>
</evidence>
<evidence type="ECO:0000256" key="4">
    <source>
        <dbReference type="ARBA" id="ARBA00023015"/>
    </source>
</evidence>
<dbReference type="PANTHER" id="PTHR33202">
    <property type="entry name" value="ZINC UPTAKE REGULATION PROTEIN"/>
    <property type="match status" value="1"/>
</dbReference>
<dbReference type="Proteomes" id="UP000431304">
    <property type="component" value="Unassembled WGS sequence"/>
</dbReference>
<dbReference type="CDD" id="cd07153">
    <property type="entry name" value="Fur_like"/>
    <property type="match status" value="1"/>
</dbReference>
<evidence type="ECO:0000256" key="6">
    <source>
        <dbReference type="ARBA" id="ARBA00023163"/>
    </source>
</evidence>
<comment type="similarity">
    <text evidence="1">Belongs to the Fur family.</text>
</comment>
<keyword evidence="5" id="KW-0238">DNA-binding</keyword>
<reference evidence="10 12" key="2">
    <citation type="journal article" date="2019" name="Nat. Med.">
        <title>A library of human gut bacterial isolates paired with longitudinal multiomics data enables mechanistic microbiome research.</title>
        <authorList>
            <person name="Poyet M."/>
            <person name="Groussin M."/>
            <person name="Gibbons S.M."/>
            <person name="Avila-Pacheco J."/>
            <person name="Jiang X."/>
            <person name="Kearney S.M."/>
            <person name="Perrotta A.R."/>
            <person name="Berdy B."/>
            <person name="Zhao S."/>
            <person name="Lieberman T.D."/>
            <person name="Swanson P.K."/>
            <person name="Smith M."/>
            <person name="Roesemann S."/>
            <person name="Alexander J.E."/>
            <person name="Rich S.A."/>
            <person name="Livny J."/>
            <person name="Vlamakis H."/>
            <person name="Clish C."/>
            <person name="Bullock K."/>
            <person name="Deik A."/>
            <person name="Scott J."/>
            <person name="Pierce K.A."/>
            <person name="Xavier R.J."/>
            <person name="Alm E.J."/>
        </authorList>
    </citation>
    <scope>NUCLEOTIDE SEQUENCE [LARGE SCALE GENOMIC DNA]</scope>
    <source>
        <strain evidence="10 12">BIOML-A3</strain>
    </source>
</reference>
<dbReference type="PANTHER" id="PTHR33202:SF8">
    <property type="entry name" value="PEROXIDE-RESPONSIVE REPRESSOR PERR"/>
    <property type="match status" value="1"/>
</dbReference>
<dbReference type="InterPro" id="IPR043135">
    <property type="entry name" value="Fur_C"/>
</dbReference>
<evidence type="ECO:0000313" key="10">
    <source>
        <dbReference type="EMBL" id="MSD15522.1"/>
    </source>
</evidence>
<dbReference type="InterPro" id="IPR002481">
    <property type="entry name" value="FUR"/>
</dbReference>
<protein>
    <submittedName>
        <fullName evidence="9">Peroxide-responsive repressor perR</fullName>
    </submittedName>
    <submittedName>
        <fullName evidence="10">Transcriptional repressor</fullName>
    </submittedName>
</protein>
<dbReference type="GO" id="GO:0000976">
    <property type="term" value="F:transcription cis-regulatory region binding"/>
    <property type="evidence" value="ECO:0007669"/>
    <property type="project" value="TreeGrafter"/>
</dbReference>
<dbReference type="GO" id="GO:0008270">
    <property type="term" value="F:zinc ion binding"/>
    <property type="evidence" value="ECO:0007669"/>
    <property type="project" value="TreeGrafter"/>
</dbReference>
<dbReference type="EMBL" id="WKRA01000006">
    <property type="protein sequence ID" value="MSD15522.1"/>
    <property type="molecule type" value="Genomic_DNA"/>
</dbReference>
<dbReference type="Pfam" id="PF01475">
    <property type="entry name" value="FUR"/>
    <property type="match status" value="1"/>
</dbReference>
<dbReference type="GO" id="GO:0003700">
    <property type="term" value="F:DNA-binding transcription factor activity"/>
    <property type="evidence" value="ECO:0007669"/>
    <property type="project" value="InterPro"/>
</dbReference>
<dbReference type="GO" id="GO:0045892">
    <property type="term" value="P:negative regulation of DNA-templated transcription"/>
    <property type="evidence" value="ECO:0007669"/>
    <property type="project" value="TreeGrafter"/>
</dbReference>
<gene>
    <name evidence="9" type="primary">perR_2</name>
    <name evidence="9" type="ORF">ERS852448_01169</name>
    <name evidence="10" type="ORF">GKE72_05450</name>
</gene>
<keyword evidence="3 7" id="KW-0862">Zinc</keyword>
<feature type="binding site" evidence="7">
    <location>
        <position position="83"/>
    </location>
    <ligand>
        <name>Zn(2+)</name>
        <dbReference type="ChEBI" id="CHEBI:29105"/>
    </ligand>
</feature>
<dbReference type="SUPFAM" id="SSF46785">
    <property type="entry name" value="Winged helix' DNA-binding domain"/>
    <property type="match status" value="1"/>
</dbReference>
<feature type="binding site" evidence="7">
    <location>
        <position position="80"/>
    </location>
    <ligand>
        <name>Zn(2+)</name>
        <dbReference type="ChEBI" id="CHEBI:29105"/>
    </ligand>
</feature>
<dbReference type="Gene3D" id="1.10.10.10">
    <property type="entry name" value="Winged helix-like DNA-binding domain superfamily/Winged helix DNA-binding domain"/>
    <property type="match status" value="1"/>
</dbReference>
<dbReference type="GeneID" id="42785614"/>
<evidence type="ECO:0000256" key="7">
    <source>
        <dbReference type="PIRSR" id="PIRSR602481-1"/>
    </source>
</evidence>
<evidence type="ECO:0000256" key="2">
    <source>
        <dbReference type="ARBA" id="ARBA00022491"/>
    </source>
</evidence>
<dbReference type="RefSeq" id="WP_021738062.1">
    <property type="nucleotide sequence ID" value="NZ_CABKSU010000021.1"/>
</dbReference>
<proteinExistence type="inferred from homology"/>
<dbReference type="AlphaFoldDB" id="A0A173SVJ2"/>
<keyword evidence="8" id="KW-0408">Iron</keyword>
<feature type="binding site" evidence="8">
    <location>
        <position position="112"/>
    </location>
    <ligand>
        <name>Fe cation</name>
        <dbReference type="ChEBI" id="CHEBI:24875"/>
    </ligand>
</feature>
<comment type="cofactor">
    <cofactor evidence="8">
        <name>Mn(2+)</name>
        <dbReference type="ChEBI" id="CHEBI:29035"/>
    </cofactor>
    <cofactor evidence="8">
        <name>Fe(2+)</name>
        <dbReference type="ChEBI" id="CHEBI:29033"/>
    </cofactor>
    <text evidence="8">Binds 1 Mn(2+) or Fe(2+) ion per subunit.</text>
</comment>
<dbReference type="Proteomes" id="UP000095492">
    <property type="component" value="Unassembled WGS sequence"/>
</dbReference>
<evidence type="ECO:0000313" key="12">
    <source>
        <dbReference type="Proteomes" id="UP000431304"/>
    </source>
</evidence>
<dbReference type="Gene3D" id="3.30.1490.190">
    <property type="match status" value="1"/>
</dbReference>
<organism evidence="9 11">
    <name type="scientific">Eubacterium ramulus</name>
    <dbReference type="NCBI Taxonomy" id="39490"/>
    <lineage>
        <taxon>Bacteria</taxon>
        <taxon>Bacillati</taxon>
        <taxon>Bacillota</taxon>
        <taxon>Clostridia</taxon>
        <taxon>Eubacteriales</taxon>
        <taxon>Eubacteriaceae</taxon>
        <taxon>Eubacterium</taxon>
    </lineage>
</organism>
<keyword evidence="4" id="KW-0805">Transcription regulation</keyword>
<keyword evidence="7" id="KW-0479">Metal-binding</keyword>
<feature type="binding site" evidence="7">
    <location>
        <position position="123"/>
    </location>
    <ligand>
        <name>Zn(2+)</name>
        <dbReference type="ChEBI" id="CHEBI:29105"/>
    </ligand>
</feature>
<dbReference type="GO" id="GO:1900376">
    <property type="term" value="P:regulation of secondary metabolite biosynthetic process"/>
    <property type="evidence" value="ECO:0007669"/>
    <property type="project" value="TreeGrafter"/>
</dbReference>
<evidence type="ECO:0000256" key="3">
    <source>
        <dbReference type="ARBA" id="ARBA00022833"/>
    </source>
</evidence>
<accession>A0A173SVJ2</accession>
<evidence type="ECO:0000313" key="11">
    <source>
        <dbReference type="Proteomes" id="UP000095492"/>
    </source>
</evidence>
<comment type="cofactor">
    <cofactor evidence="7">
        <name>Zn(2+)</name>
        <dbReference type="ChEBI" id="CHEBI:29105"/>
    </cofactor>
    <text evidence="7">Binds 1 zinc ion per subunit.</text>
</comment>
<dbReference type="InterPro" id="IPR036390">
    <property type="entry name" value="WH_DNA-bd_sf"/>
</dbReference>
<reference evidence="9 11" key="1">
    <citation type="submission" date="2015-09" db="EMBL/GenBank/DDBJ databases">
        <authorList>
            <consortium name="Pathogen Informatics"/>
        </authorList>
    </citation>
    <scope>NUCLEOTIDE SEQUENCE [LARGE SCALE GENOMIC DNA]</scope>
    <source>
        <strain evidence="9 11">2789STDY5608891</strain>
    </source>
</reference>
<dbReference type="EMBL" id="CYYA01000006">
    <property type="protein sequence ID" value="CUM94220.1"/>
    <property type="molecule type" value="Genomic_DNA"/>
</dbReference>
<sequence>MLKHSKQRDAIEQFLATRYDHPTAETVYLNLREDYPKISLATVYRNLSLLAELGNIQKIPTGNGPDRFDGRPEPHNHFLCDECGSMIDLQMNSIDHVDEIAAQTFDGLIKGHSILFYGICPECLKKEQQ</sequence>
<name>A0A173SVJ2_EUBRA</name>
<evidence type="ECO:0000313" key="9">
    <source>
        <dbReference type="EMBL" id="CUM94220.1"/>
    </source>
</evidence>
<feature type="binding site" evidence="7">
    <location>
        <position position="120"/>
    </location>
    <ligand>
        <name>Zn(2+)</name>
        <dbReference type="ChEBI" id="CHEBI:29105"/>
    </ligand>
</feature>
<keyword evidence="6" id="KW-0804">Transcription</keyword>
<evidence type="ECO:0000256" key="1">
    <source>
        <dbReference type="ARBA" id="ARBA00007957"/>
    </source>
</evidence>
<keyword evidence="2" id="KW-0678">Repressor</keyword>
<dbReference type="InterPro" id="IPR036388">
    <property type="entry name" value="WH-like_DNA-bd_sf"/>
</dbReference>
<dbReference type="STRING" id="39490.ERS852448_01169"/>
<evidence type="ECO:0000256" key="8">
    <source>
        <dbReference type="PIRSR" id="PIRSR602481-2"/>
    </source>
</evidence>
<dbReference type="OrthoDB" id="8659436at2"/>